<evidence type="ECO:0000313" key="2">
    <source>
        <dbReference type="Proteomes" id="UP000265520"/>
    </source>
</evidence>
<reference evidence="1 2" key="1">
    <citation type="journal article" date="2018" name="Front. Plant Sci.">
        <title>Red Clover (Trifolium pratense) and Zigzag Clover (T. medium) - A Picture of Genomic Similarities and Differences.</title>
        <authorList>
            <person name="Dluhosova J."/>
            <person name="Istvanek J."/>
            <person name="Nedelnik J."/>
            <person name="Repkova J."/>
        </authorList>
    </citation>
    <scope>NUCLEOTIDE SEQUENCE [LARGE SCALE GENOMIC DNA]</scope>
    <source>
        <strain evidence="2">cv. 10/8</strain>
        <tissue evidence="1">Leaf</tissue>
    </source>
</reference>
<sequence length="45" mass="4855">VSSFKEDDVKVAASVNVVTMVLLCCGFGEGCCKKGVLRIDMEDEE</sequence>
<keyword evidence="2" id="KW-1185">Reference proteome</keyword>
<comment type="caution">
    <text evidence="1">The sequence shown here is derived from an EMBL/GenBank/DDBJ whole genome shotgun (WGS) entry which is preliminary data.</text>
</comment>
<organism evidence="1 2">
    <name type="scientific">Trifolium medium</name>
    <dbReference type="NCBI Taxonomy" id="97028"/>
    <lineage>
        <taxon>Eukaryota</taxon>
        <taxon>Viridiplantae</taxon>
        <taxon>Streptophyta</taxon>
        <taxon>Embryophyta</taxon>
        <taxon>Tracheophyta</taxon>
        <taxon>Spermatophyta</taxon>
        <taxon>Magnoliopsida</taxon>
        <taxon>eudicotyledons</taxon>
        <taxon>Gunneridae</taxon>
        <taxon>Pentapetalae</taxon>
        <taxon>rosids</taxon>
        <taxon>fabids</taxon>
        <taxon>Fabales</taxon>
        <taxon>Fabaceae</taxon>
        <taxon>Papilionoideae</taxon>
        <taxon>50 kb inversion clade</taxon>
        <taxon>NPAAA clade</taxon>
        <taxon>Hologalegina</taxon>
        <taxon>IRL clade</taxon>
        <taxon>Trifolieae</taxon>
        <taxon>Trifolium</taxon>
    </lineage>
</organism>
<dbReference type="EMBL" id="LXQA010069743">
    <property type="protein sequence ID" value="MCI08646.1"/>
    <property type="molecule type" value="Genomic_DNA"/>
</dbReference>
<protein>
    <submittedName>
        <fullName evidence="1">Uncharacterized protein</fullName>
    </submittedName>
</protein>
<accession>A0A392PBI6</accession>
<dbReference type="Proteomes" id="UP000265520">
    <property type="component" value="Unassembled WGS sequence"/>
</dbReference>
<evidence type="ECO:0000313" key="1">
    <source>
        <dbReference type="EMBL" id="MCI08646.1"/>
    </source>
</evidence>
<feature type="non-terminal residue" evidence="1">
    <location>
        <position position="1"/>
    </location>
</feature>
<proteinExistence type="predicted"/>
<name>A0A392PBI6_9FABA</name>
<dbReference type="AlphaFoldDB" id="A0A392PBI6"/>